<evidence type="ECO:0000313" key="5">
    <source>
        <dbReference type="Proteomes" id="UP000186385"/>
    </source>
</evidence>
<name>A0A1N6NAG3_9BACI</name>
<dbReference type="Proteomes" id="UP000215545">
    <property type="component" value="Unassembled WGS sequence"/>
</dbReference>
<evidence type="ECO:0000313" key="3">
    <source>
        <dbReference type="EMBL" id="OXS79980.1"/>
    </source>
</evidence>
<dbReference type="NCBIfam" id="NF041742">
    <property type="entry name" value="WGxxGxxG_fam"/>
    <property type="match status" value="1"/>
</dbReference>
<proteinExistence type="predicted"/>
<organism evidence="4 5">
    <name type="scientific">Domibacillus enclensis</name>
    <dbReference type="NCBI Taxonomy" id="1017273"/>
    <lineage>
        <taxon>Bacteria</taxon>
        <taxon>Bacillati</taxon>
        <taxon>Bacillota</taxon>
        <taxon>Bacilli</taxon>
        <taxon>Bacillales</taxon>
        <taxon>Bacillaceae</taxon>
        <taxon>Domibacillus</taxon>
    </lineage>
</organism>
<dbReference type="Proteomes" id="UP000186385">
    <property type="component" value="Unassembled WGS sequence"/>
</dbReference>
<dbReference type="NCBIfam" id="NF038039">
    <property type="entry name" value="WGxxGxxG-CTERM"/>
    <property type="match status" value="1"/>
</dbReference>
<sequence length="81" mass="9076">MLKRMFSLVAVLTLTVMLSNLSVSAESIYEDNHSVTEMANNNVNDNTANMDDDDDDMEWGWLGLLGLLGLAGLKRRDDRKD</sequence>
<reference evidence="4 5" key="1">
    <citation type="submission" date="2017-01" db="EMBL/GenBank/DDBJ databases">
        <authorList>
            <person name="Mah S.A."/>
            <person name="Swanson W.J."/>
            <person name="Moy G.W."/>
            <person name="Vacquier V.D."/>
        </authorList>
    </citation>
    <scope>NUCLEOTIDE SEQUENCE [LARGE SCALE GENOMIC DNA]</scope>
    <source>
        <strain evidence="4 5">NIO-1016</strain>
    </source>
</reference>
<feature type="chain" id="PRO_5009937218" evidence="2">
    <location>
        <begin position="26"/>
        <end position="81"/>
    </location>
</feature>
<accession>A0A1N6NAG3</accession>
<reference evidence="6" key="2">
    <citation type="submission" date="2017-03" db="EMBL/GenBank/DDBJ databases">
        <title>Bacillus sp. V-88(T) DSM27956, whole genome shotgun sequencing project.</title>
        <authorList>
            <person name="Dastager S.G."/>
            <person name="Neurgaonkar P.S."/>
            <person name="Dharne M.S."/>
        </authorList>
    </citation>
    <scope>NUCLEOTIDE SEQUENCE [LARGE SCALE GENOMIC DNA]</scope>
    <source>
        <strain evidence="6">DSM 25145</strain>
    </source>
</reference>
<evidence type="ECO:0000313" key="4">
    <source>
        <dbReference type="EMBL" id="SIP89017.1"/>
    </source>
</evidence>
<keyword evidence="6" id="KW-1185">Reference proteome</keyword>
<evidence type="ECO:0000256" key="2">
    <source>
        <dbReference type="SAM" id="SignalP"/>
    </source>
</evidence>
<keyword evidence="1" id="KW-1133">Transmembrane helix</keyword>
<keyword evidence="2" id="KW-0732">Signal</keyword>
<dbReference type="STRING" id="1017273.SAMN05443094_10177"/>
<gene>
    <name evidence="3" type="ORF">B1B05_00385</name>
    <name evidence="4" type="ORF">SAMN05443094_10177</name>
</gene>
<feature type="transmembrane region" description="Helical" evidence="1">
    <location>
        <begin position="59"/>
        <end position="75"/>
    </location>
</feature>
<protein>
    <submittedName>
        <fullName evidence="4">MYXO-CTERM domain-containing protein</fullName>
    </submittedName>
</protein>
<evidence type="ECO:0000256" key="1">
    <source>
        <dbReference type="SAM" id="Phobius"/>
    </source>
</evidence>
<evidence type="ECO:0000313" key="6">
    <source>
        <dbReference type="Proteomes" id="UP000215545"/>
    </source>
</evidence>
<dbReference type="RefSeq" id="WP_045852426.1">
    <property type="nucleotide sequence ID" value="NZ_FTLX01000001.1"/>
</dbReference>
<keyword evidence="1" id="KW-0472">Membrane</keyword>
<dbReference type="EMBL" id="FTLX01000001">
    <property type="protein sequence ID" value="SIP89017.1"/>
    <property type="molecule type" value="Genomic_DNA"/>
</dbReference>
<dbReference type="EMBL" id="MWSK01000001">
    <property type="protein sequence ID" value="OXS79980.1"/>
    <property type="molecule type" value="Genomic_DNA"/>
</dbReference>
<keyword evidence="1" id="KW-0812">Transmembrane</keyword>
<reference evidence="3" key="3">
    <citation type="submission" date="2017-03" db="EMBL/GenBank/DDBJ databases">
        <authorList>
            <person name="Dastager S.G."/>
            <person name="Neurgaonkar P.S."/>
            <person name="Dharne M.S."/>
        </authorList>
    </citation>
    <scope>NUCLEOTIDE SEQUENCE</scope>
    <source>
        <strain evidence="3">DSM 25145</strain>
    </source>
</reference>
<feature type="signal peptide" evidence="2">
    <location>
        <begin position="1"/>
        <end position="25"/>
    </location>
</feature>
<dbReference type="AlphaFoldDB" id="A0A1N6NAG3"/>